<sequence length="1155" mass="132872">MASENSFVQPAIPRFDGHYDHWSMLVENFLRSKEYWNLVETGITAAAEGIDLSDAQKKALEDHKLKDLKAKNYLFQAIDRSILETILKKDTAKDIWDSLKQKYQGTARVKRAQLQALRKEFEVLHMKTGESVNDYFGRTLIIANKMRTHGERMVDVVIIEKILRSMTSKYDYVVCSIEESNDLDTLSIDELQSSLLVHEQPISRHVVDEQALQVTTGAQQGGRHGGRGAYRGRGRGNGRFGFDKSFLECYNCHELGHFQWECPKRARDPKVNYAETKEEMLLMAQVDFKEAGTEYIWFLDSGCSNHMCGRREIFIELDSNFRESVKLGNDSSLTVKGKGKVRMEVNGIVHVITGVYFVPDLKNNLLSIGQLQERGLAVLIQHGKCKIFHPEKGLIMETEMTYNRMFDVLARCPPKEQKCLSMMTTDQADLWHCRYGHLSWNGLKVIQQKNMVEGLPKLKASQKVCENCLVGKQHRDPFPKEIEKSEAYATFKTYKAKVEKETGAFIRSLRTDRGGEITSNEFTSFCNENGILRQLTAAYTPQQNGVAERKNRTIMNMVRSMLSEKQIPKTFWPEAVNWTVHVLNRSPTLAVKNKTPEEAWSGRKPSVDHFRIFGCISHVHVPDHKRVKLDAKSLRCILLGVSEESKAYRLFDPISQKIIISRDVVFEEDQQWKWDDSHEQPFWLILSGNRMKKQIRKMTEMKKNLKLVKIWETTKLNENGEVDKYKARLVAKGYSQQYGVDYVEVFAPVARLETIRIVISLAAQKDWMIYQLDVKSAFLHGEIHEEVFVEQPPGYEQKGKESKVYRLKKALYGLKQAPRAWYSRIESYFIKEGFKNVPTSTLCSLKQRKESMFKQFKKSMMVEFDMTDLEKLRYFLGIEVMQKTDGIFINQRKYAQEVLERFNLYQCNPVHNPVVPGFKLTRDKEGVEVDGTLYKQMVGSLMYLTATRPDLMFSVSLISRYMEHPTESHLLAAKRILRYVKGTVEFGVFYKKGGDDKFIGYTDSDYAGDHDDRKSTSGYVFMNSSAVSWSSKKQPVVTLSTTEAEFIAAASSACQAVWLRRILKSLNQVQTSPTVIYCDNVSAIKLSKNPVMHSRSKHIDVRFHFLRDLIKDEVVELLQCSTHEQIADIMTKPLKLEAFQKLRGLMGICEYSGIN</sequence>
<dbReference type="SUPFAM" id="SSF57756">
    <property type="entry name" value="Retrovirus zinc finger-like domains"/>
    <property type="match status" value="1"/>
</dbReference>
<dbReference type="EMBL" id="QGNW01000546">
    <property type="protein sequence ID" value="RVW68162.1"/>
    <property type="molecule type" value="Genomic_DNA"/>
</dbReference>
<dbReference type="InterPro" id="IPR043502">
    <property type="entry name" value="DNA/RNA_pol_sf"/>
</dbReference>
<keyword evidence="2" id="KW-0863">Zinc-finger</keyword>
<feature type="domain" description="CCHC-type" evidence="3">
    <location>
        <begin position="249"/>
        <end position="264"/>
    </location>
</feature>
<name>A0A438G7I5_VITVI</name>
<reference evidence="5 6" key="1">
    <citation type="journal article" date="2018" name="PLoS Genet.">
        <title>Population sequencing reveals clonal diversity and ancestral inbreeding in the grapevine cultivar Chardonnay.</title>
        <authorList>
            <person name="Roach M.J."/>
            <person name="Johnson D.L."/>
            <person name="Bohlmann J."/>
            <person name="van Vuuren H.J."/>
            <person name="Jones S.J."/>
            <person name="Pretorius I.S."/>
            <person name="Schmidt S.A."/>
            <person name="Borneman A.R."/>
        </authorList>
    </citation>
    <scope>NUCLEOTIDE SEQUENCE [LARGE SCALE GENOMIC DNA]</scope>
    <source>
        <strain evidence="6">cv. Chardonnay</strain>
        <tissue evidence="5">Leaf</tissue>
    </source>
</reference>
<dbReference type="Proteomes" id="UP000288805">
    <property type="component" value="Unassembled WGS sequence"/>
</dbReference>
<dbReference type="Pfam" id="PF13976">
    <property type="entry name" value="gag_pre-integrs"/>
    <property type="match status" value="1"/>
</dbReference>
<dbReference type="Gene3D" id="3.30.420.10">
    <property type="entry name" value="Ribonuclease H-like superfamily/Ribonuclease H"/>
    <property type="match status" value="1"/>
</dbReference>
<dbReference type="PROSITE" id="PS50994">
    <property type="entry name" value="INTEGRASE"/>
    <property type="match status" value="1"/>
</dbReference>
<dbReference type="InterPro" id="IPR036397">
    <property type="entry name" value="RNaseH_sf"/>
</dbReference>
<dbReference type="InterPro" id="IPR001584">
    <property type="entry name" value="Integrase_cat-core"/>
</dbReference>
<comment type="caution">
    <text evidence="5">The sequence shown here is derived from an EMBL/GenBank/DDBJ whole genome shotgun (WGS) entry which is preliminary data.</text>
</comment>
<protein>
    <submittedName>
        <fullName evidence="5">Retrovirus-related Pol polyprotein from transposon RE1</fullName>
    </submittedName>
</protein>
<dbReference type="GO" id="GO:0015074">
    <property type="term" value="P:DNA integration"/>
    <property type="evidence" value="ECO:0007669"/>
    <property type="project" value="InterPro"/>
</dbReference>
<feature type="domain" description="Integrase catalytic" evidence="4">
    <location>
        <begin position="507"/>
        <end position="604"/>
    </location>
</feature>
<dbReference type="Pfam" id="PF07727">
    <property type="entry name" value="RVT_2"/>
    <property type="match status" value="2"/>
</dbReference>
<dbReference type="SUPFAM" id="SSF53098">
    <property type="entry name" value="Ribonuclease H-like"/>
    <property type="match status" value="1"/>
</dbReference>
<dbReference type="InterPro" id="IPR057670">
    <property type="entry name" value="SH3_retrovirus"/>
</dbReference>
<dbReference type="CDD" id="cd09272">
    <property type="entry name" value="RNase_HI_RT_Ty1"/>
    <property type="match status" value="1"/>
</dbReference>
<keyword evidence="1" id="KW-0064">Aspartyl protease</keyword>
<dbReference type="GO" id="GO:0004190">
    <property type="term" value="F:aspartic-type endopeptidase activity"/>
    <property type="evidence" value="ECO:0007669"/>
    <property type="project" value="UniProtKB-KW"/>
</dbReference>
<dbReference type="PANTHER" id="PTHR11439:SF517">
    <property type="entry name" value="CYSTEINE-RICH RLK (RECEPTOR-LIKE PROTEIN KINASE) 8"/>
    <property type="match status" value="1"/>
</dbReference>
<evidence type="ECO:0000313" key="5">
    <source>
        <dbReference type="EMBL" id="RVW68162.1"/>
    </source>
</evidence>
<dbReference type="InterPro" id="IPR001878">
    <property type="entry name" value="Znf_CCHC"/>
</dbReference>
<dbReference type="AlphaFoldDB" id="A0A438G7I5"/>
<dbReference type="PANTHER" id="PTHR11439">
    <property type="entry name" value="GAG-POL-RELATED RETROTRANSPOSON"/>
    <property type="match status" value="1"/>
</dbReference>
<dbReference type="Pfam" id="PF25597">
    <property type="entry name" value="SH3_retrovirus"/>
    <property type="match status" value="1"/>
</dbReference>
<organism evidence="5 6">
    <name type="scientific">Vitis vinifera</name>
    <name type="common">Grape</name>
    <dbReference type="NCBI Taxonomy" id="29760"/>
    <lineage>
        <taxon>Eukaryota</taxon>
        <taxon>Viridiplantae</taxon>
        <taxon>Streptophyta</taxon>
        <taxon>Embryophyta</taxon>
        <taxon>Tracheophyta</taxon>
        <taxon>Spermatophyta</taxon>
        <taxon>Magnoliopsida</taxon>
        <taxon>eudicotyledons</taxon>
        <taxon>Gunneridae</taxon>
        <taxon>Pentapetalae</taxon>
        <taxon>rosids</taxon>
        <taxon>Vitales</taxon>
        <taxon>Vitaceae</taxon>
        <taxon>Viteae</taxon>
        <taxon>Vitis</taxon>
    </lineage>
</organism>
<dbReference type="InterPro" id="IPR013103">
    <property type="entry name" value="RVT_2"/>
</dbReference>
<dbReference type="Gene3D" id="4.10.60.10">
    <property type="entry name" value="Zinc finger, CCHC-type"/>
    <property type="match status" value="1"/>
</dbReference>
<keyword evidence="1" id="KW-0645">Protease</keyword>
<evidence type="ECO:0000313" key="6">
    <source>
        <dbReference type="Proteomes" id="UP000288805"/>
    </source>
</evidence>
<dbReference type="SMART" id="SM00343">
    <property type="entry name" value="ZnF_C2HC"/>
    <property type="match status" value="1"/>
</dbReference>
<dbReference type="InterPro" id="IPR054722">
    <property type="entry name" value="PolX-like_BBD"/>
</dbReference>
<keyword evidence="2" id="KW-0862">Zinc</keyword>
<evidence type="ECO:0000256" key="2">
    <source>
        <dbReference type="PROSITE-ProRule" id="PRU00047"/>
    </source>
</evidence>
<evidence type="ECO:0000259" key="4">
    <source>
        <dbReference type="PROSITE" id="PS50994"/>
    </source>
</evidence>
<gene>
    <name evidence="5" type="primary">RE1_766</name>
    <name evidence="5" type="ORF">CK203_065370</name>
</gene>
<dbReference type="Pfam" id="PF14223">
    <property type="entry name" value="Retrotran_gag_2"/>
    <property type="match status" value="1"/>
</dbReference>
<evidence type="ECO:0000259" key="3">
    <source>
        <dbReference type="PROSITE" id="PS50158"/>
    </source>
</evidence>
<dbReference type="InterPro" id="IPR025724">
    <property type="entry name" value="GAG-pre-integrase_dom"/>
</dbReference>
<dbReference type="InterPro" id="IPR036875">
    <property type="entry name" value="Znf_CCHC_sf"/>
</dbReference>
<keyword evidence="2" id="KW-0479">Metal-binding</keyword>
<dbReference type="SUPFAM" id="SSF56672">
    <property type="entry name" value="DNA/RNA polymerases"/>
    <property type="match status" value="1"/>
</dbReference>
<accession>A0A438G7I5</accession>
<proteinExistence type="predicted"/>
<dbReference type="GO" id="GO:0003676">
    <property type="term" value="F:nucleic acid binding"/>
    <property type="evidence" value="ECO:0007669"/>
    <property type="project" value="InterPro"/>
</dbReference>
<dbReference type="GO" id="GO:0008270">
    <property type="term" value="F:zinc ion binding"/>
    <property type="evidence" value="ECO:0007669"/>
    <property type="project" value="UniProtKB-KW"/>
</dbReference>
<dbReference type="PROSITE" id="PS50158">
    <property type="entry name" value="ZF_CCHC"/>
    <property type="match status" value="1"/>
</dbReference>
<dbReference type="InterPro" id="IPR012337">
    <property type="entry name" value="RNaseH-like_sf"/>
</dbReference>
<evidence type="ECO:0000256" key="1">
    <source>
        <dbReference type="ARBA" id="ARBA00022750"/>
    </source>
</evidence>
<keyword evidence="1" id="KW-0378">Hydrolase</keyword>
<dbReference type="Pfam" id="PF22936">
    <property type="entry name" value="Pol_BBD"/>
    <property type="match status" value="1"/>
</dbReference>